<keyword evidence="2 5" id="KW-0812">Transmembrane</keyword>
<dbReference type="InterPro" id="IPR020846">
    <property type="entry name" value="MFS_dom"/>
</dbReference>
<organism evidence="7 8">
    <name type="scientific">Rufibacter roseus</name>
    <dbReference type="NCBI Taxonomy" id="1567108"/>
    <lineage>
        <taxon>Bacteria</taxon>
        <taxon>Pseudomonadati</taxon>
        <taxon>Bacteroidota</taxon>
        <taxon>Cytophagia</taxon>
        <taxon>Cytophagales</taxon>
        <taxon>Hymenobacteraceae</taxon>
        <taxon>Rufibacter</taxon>
    </lineage>
</organism>
<comment type="subcellular location">
    <subcellularLocation>
        <location evidence="1">Membrane</location>
        <topology evidence="1">Multi-pass membrane protein</topology>
    </subcellularLocation>
</comment>
<feature type="transmembrane region" description="Helical" evidence="5">
    <location>
        <begin position="77"/>
        <end position="104"/>
    </location>
</feature>
<dbReference type="Pfam" id="PF03209">
    <property type="entry name" value="PUCC"/>
    <property type="match status" value="1"/>
</dbReference>
<evidence type="ECO:0000259" key="6">
    <source>
        <dbReference type="PROSITE" id="PS50850"/>
    </source>
</evidence>
<dbReference type="InterPro" id="IPR011701">
    <property type="entry name" value="MFS"/>
</dbReference>
<evidence type="ECO:0000256" key="1">
    <source>
        <dbReference type="ARBA" id="ARBA00004141"/>
    </source>
</evidence>
<accession>A0ABW2DLH2</accession>
<protein>
    <submittedName>
        <fullName evidence="7">MFS transporter</fullName>
    </submittedName>
</protein>
<dbReference type="Gene3D" id="1.20.1250.20">
    <property type="entry name" value="MFS general substrate transporter like domains"/>
    <property type="match status" value="2"/>
</dbReference>
<dbReference type="SUPFAM" id="SSF103473">
    <property type="entry name" value="MFS general substrate transporter"/>
    <property type="match status" value="1"/>
</dbReference>
<evidence type="ECO:0000313" key="7">
    <source>
        <dbReference type="EMBL" id="MFC6997428.1"/>
    </source>
</evidence>
<evidence type="ECO:0000256" key="5">
    <source>
        <dbReference type="SAM" id="Phobius"/>
    </source>
</evidence>
<feature type="domain" description="Major facilitator superfamily (MFS) profile" evidence="6">
    <location>
        <begin position="12"/>
        <end position="388"/>
    </location>
</feature>
<proteinExistence type="predicted"/>
<dbReference type="Proteomes" id="UP001596405">
    <property type="component" value="Unassembled WGS sequence"/>
</dbReference>
<dbReference type="InterPro" id="IPR036259">
    <property type="entry name" value="MFS_trans_sf"/>
</dbReference>
<name>A0ABW2DLH2_9BACT</name>
<evidence type="ECO:0000256" key="4">
    <source>
        <dbReference type="ARBA" id="ARBA00023136"/>
    </source>
</evidence>
<dbReference type="CDD" id="cd17489">
    <property type="entry name" value="MFS_YfcJ_like"/>
    <property type="match status" value="1"/>
</dbReference>
<feature type="transmembrane region" description="Helical" evidence="5">
    <location>
        <begin position="332"/>
        <end position="356"/>
    </location>
</feature>
<feature type="transmembrane region" description="Helical" evidence="5">
    <location>
        <begin position="12"/>
        <end position="34"/>
    </location>
</feature>
<keyword evidence="4 5" id="KW-0472">Membrane</keyword>
<feature type="transmembrane region" description="Helical" evidence="5">
    <location>
        <begin position="245"/>
        <end position="262"/>
    </location>
</feature>
<evidence type="ECO:0000313" key="8">
    <source>
        <dbReference type="Proteomes" id="UP001596405"/>
    </source>
</evidence>
<dbReference type="Pfam" id="PF07690">
    <property type="entry name" value="MFS_1"/>
    <property type="match status" value="1"/>
</dbReference>
<dbReference type="EMBL" id="JBHSYQ010000003">
    <property type="protein sequence ID" value="MFC6997428.1"/>
    <property type="molecule type" value="Genomic_DNA"/>
</dbReference>
<feature type="transmembrane region" description="Helical" evidence="5">
    <location>
        <begin position="274"/>
        <end position="292"/>
    </location>
</feature>
<dbReference type="InterPro" id="IPR052714">
    <property type="entry name" value="MFS_Exporter"/>
</dbReference>
<sequence>MSSATPQVYTLQFWLLCLSSFLFFASFNMLIPELPSYLTRLGGEEYKGLIIGLFAITACISRPFSGKLADTWGRMPVMYFGVLVCVVCGLLYPVFTTVFGFLLLRLLHGFSTGFTPTGNSAYIADVVPLSRRGEAIGIFGLAGSLGMAAGPALGGELGKFMSIQYLFVGSAGLALLSVLVLSGMRETLPRPQRFSLRLLRVRRHEIFEPNVLPPFIVMLLNIFCFGAVLTLAPDFSEHLQMGNKGLFFTFFTVSSLGIRFLAGRASDKYGRVRVLKVSSVILVISMVTLATATTKFQFLVAAILFGVGSGMNSPTLYAWCIDLSHPQNRGRAMATIYIALETGIGMGAFVSGWLYGNDASTLPYPFWAAAGLCALAFLYLVFGNHSKYRSLEKAG</sequence>
<keyword evidence="3 5" id="KW-1133">Transmembrane helix</keyword>
<dbReference type="PANTHER" id="PTHR23531">
    <property type="entry name" value="QUINOLENE RESISTANCE PROTEIN NORA"/>
    <property type="match status" value="1"/>
</dbReference>
<dbReference type="InterPro" id="IPR001958">
    <property type="entry name" value="Tet-R_TetA/multi-R_MdtG-like"/>
</dbReference>
<evidence type="ECO:0000256" key="2">
    <source>
        <dbReference type="ARBA" id="ARBA00022692"/>
    </source>
</evidence>
<feature type="transmembrane region" description="Helical" evidence="5">
    <location>
        <begin position="362"/>
        <end position="382"/>
    </location>
</feature>
<feature type="transmembrane region" description="Helical" evidence="5">
    <location>
        <begin position="211"/>
        <end position="233"/>
    </location>
</feature>
<dbReference type="RefSeq" id="WP_066615772.1">
    <property type="nucleotide sequence ID" value="NZ_JBHSYQ010000003.1"/>
</dbReference>
<feature type="transmembrane region" description="Helical" evidence="5">
    <location>
        <begin position="298"/>
        <end position="320"/>
    </location>
</feature>
<gene>
    <name evidence="7" type="ORF">ACFQHR_07315</name>
</gene>
<keyword evidence="8" id="KW-1185">Reference proteome</keyword>
<feature type="transmembrane region" description="Helical" evidence="5">
    <location>
        <begin position="165"/>
        <end position="184"/>
    </location>
</feature>
<dbReference type="InterPro" id="IPR004896">
    <property type="entry name" value="PucC-rel"/>
</dbReference>
<dbReference type="PRINTS" id="PR01035">
    <property type="entry name" value="TCRTETA"/>
</dbReference>
<evidence type="ECO:0000256" key="3">
    <source>
        <dbReference type="ARBA" id="ARBA00022989"/>
    </source>
</evidence>
<comment type="caution">
    <text evidence="7">The sequence shown here is derived from an EMBL/GenBank/DDBJ whole genome shotgun (WGS) entry which is preliminary data.</text>
</comment>
<dbReference type="PANTHER" id="PTHR23531:SF1">
    <property type="entry name" value="QUINOLENE RESISTANCE PROTEIN NORA"/>
    <property type="match status" value="1"/>
</dbReference>
<reference evidence="8" key="1">
    <citation type="journal article" date="2019" name="Int. J. Syst. Evol. Microbiol.">
        <title>The Global Catalogue of Microorganisms (GCM) 10K type strain sequencing project: providing services to taxonomists for standard genome sequencing and annotation.</title>
        <authorList>
            <consortium name="The Broad Institute Genomics Platform"/>
            <consortium name="The Broad Institute Genome Sequencing Center for Infectious Disease"/>
            <person name="Wu L."/>
            <person name="Ma J."/>
        </authorList>
    </citation>
    <scope>NUCLEOTIDE SEQUENCE [LARGE SCALE GENOMIC DNA]</scope>
    <source>
        <strain evidence="8">CGMCC 4.7393</strain>
    </source>
</reference>
<feature type="transmembrane region" description="Helical" evidence="5">
    <location>
        <begin position="46"/>
        <end position="65"/>
    </location>
</feature>
<dbReference type="PROSITE" id="PS50850">
    <property type="entry name" value="MFS"/>
    <property type="match status" value="1"/>
</dbReference>